<name>A0A367RX15_NOSPU</name>
<dbReference type="EMBL" id="LXQE01000031">
    <property type="protein sequence ID" value="RCJ41147.1"/>
    <property type="molecule type" value="Genomic_DNA"/>
</dbReference>
<dbReference type="AlphaFoldDB" id="A0A367RX15"/>
<organism evidence="1 2">
    <name type="scientific">Nostoc punctiforme NIES-2108</name>
    <dbReference type="NCBI Taxonomy" id="1356359"/>
    <lineage>
        <taxon>Bacteria</taxon>
        <taxon>Bacillati</taxon>
        <taxon>Cyanobacteriota</taxon>
        <taxon>Cyanophyceae</taxon>
        <taxon>Nostocales</taxon>
        <taxon>Nostocaceae</taxon>
        <taxon>Nostoc</taxon>
    </lineage>
</organism>
<dbReference type="Proteomes" id="UP000252085">
    <property type="component" value="Unassembled WGS sequence"/>
</dbReference>
<sequence length="73" mass="8225">MAIWYRRKLELLVKFILTDQSSLCLQYLGRCGGSARLCTINFSLGVIQTLVNQKLIKINNTGAGFFVELEDAK</sequence>
<evidence type="ECO:0000313" key="2">
    <source>
        <dbReference type="Proteomes" id="UP000252085"/>
    </source>
</evidence>
<protein>
    <submittedName>
        <fullName evidence="1">Uncharacterized protein</fullName>
    </submittedName>
</protein>
<reference evidence="1 2" key="1">
    <citation type="submission" date="2016-04" db="EMBL/GenBank/DDBJ databases">
        <authorList>
            <person name="Evans L.H."/>
            <person name="Alamgir A."/>
            <person name="Owens N."/>
            <person name="Weber N.D."/>
            <person name="Virtaneva K."/>
            <person name="Barbian K."/>
            <person name="Babar A."/>
            <person name="Rosenke K."/>
        </authorList>
    </citation>
    <scope>NUCLEOTIDE SEQUENCE [LARGE SCALE GENOMIC DNA]</scope>
    <source>
        <strain evidence="1">NIES-2108</strain>
    </source>
</reference>
<comment type="caution">
    <text evidence="1">The sequence shown here is derived from an EMBL/GenBank/DDBJ whole genome shotgun (WGS) entry which is preliminary data.</text>
</comment>
<evidence type="ECO:0000313" key="1">
    <source>
        <dbReference type="EMBL" id="RCJ41147.1"/>
    </source>
</evidence>
<proteinExistence type="predicted"/>
<accession>A0A367RX15</accession>
<gene>
    <name evidence="1" type="ORF">A6769_38715</name>
</gene>